<feature type="region of interest" description="Disordered" evidence="1">
    <location>
        <begin position="314"/>
        <end position="337"/>
    </location>
</feature>
<reference evidence="3" key="1">
    <citation type="submission" date="2023-03" db="EMBL/GenBank/DDBJ databases">
        <title>Andean soil-derived lignocellulolytic bacterial consortium as a source of novel taxa and putative plastic-active enzymes.</title>
        <authorList>
            <person name="Diaz-Garcia L."/>
            <person name="Chuvochina M."/>
            <person name="Feuerriegel G."/>
            <person name="Bunk B."/>
            <person name="Sproer C."/>
            <person name="Streit W.R."/>
            <person name="Rodriguez L.M."/>
            <person name="Overmann J."/>
            <person name="Jimenez D.J."/>
        </authorList>
    </citation>
    <scope>NUCLEOTIDE SEQUENCE</scope>
    <source>
        <strain evidence="3">MAG 2441</strain>
    </source>
</reference>
<keyword evidence="2" id="KW-1133">Transmembrane helix</keyword>
<feature type="transmembrane region" description="Helical" evidence="2">
    <location>
        <begin position="152"/>
        <end position="170"/>
    </location>
</feature>
<evidence type="ECO:0000313" key="4">
    <source>
        <dbReference type="Proteomes" id="UP001178662"/>
    </source>
</evidence>
<evidence type="ECO:0000256" key="2">
    <source>
        <dbReference type="SAM" id="Phobius"/>
    </source>
</evidence>
<feature type="transmembrane region" description="Helical" evidence="2">
    <location>
        <begin position="113"/>
        <end position="132"/>
    </location>
</feature>
<dbReference type="Proteomes" id="UP001178662">
    <property type="component" value="Chromosome"/>
</dbReference>
<feature type="transmembrane region" description="Helical" evidence="2">
    <location>
        <begin position="20"/>
        <end position="44"/>
    </location>
</feature>
<feature type="compositionally biased region" description="Polar residues" evidence="1">
    <location>
        <begin position="322"/>
        <end position="337"/>
    </location>
</feature>
<keyword evidence="4" id="KW-1185">Reference proteome</keyword>
<name>A0AA95F514_9BACL</name>
<evidence type="ECO:0000256" key="1">
    <source>
        <dbReference type="SAM" id="MobiDB-lite"/>
    </source>
</evidence>
<keyword evidence="2" id="KW-0472">Membrane</keyword>
<gene>
    <name evidence="3" type="ORF">P0Y55_02610</name>
</gene>
<dbReference type="AlphaFoldDB" id="A0AA95F514"/>
<accession>A0AA95F514</accession>
<proteinExistence type="predicted"/>
<feature type="transmembrane region" description="Helical" evidence="2">
    <location>
        <begin position="245"/>
        <end position="264"/>
    </location>
</feature>
<evidence type="ECO:0000313" key="3">
    <source>
        <dbReference type="EMBL" id="WEK54995.1"/>
    </source>
</evidence>
<dbReference type="EMBL" id="CP119317">
    <property type="protein sequence ID" value="WEK54995.1"/>
    <property type="molecule type" value="Genomic_DNA"/>
</dbReference>
<protein>
    <submittedName>
        <fullName evidence="3">Uncharacterized protein</fullName>
    </submittedName>
</protein>
<feature type="transmembrane region" description="Helical" evidence="2">
    <location>
        <begin position="215"/>
        <end position="239"/>
    </location>
</feature>
<keyword evidence="2" id="KW-0812">Transmembrane</keyword>
<feature type="transmembrane region" description="Helical" evidence="2">
    <location>
        <begin position="51"/>
        <end position="69"/>
    </location>
</feature>
<organism evidence="3 4">
    <name type="scientific">Candidatus Cohnella colombiensis</name>
    <dbReference type="NCBI Taxonomy" id="3121368"/>
    <lineage>
        <taxon>Bacteria</taxon>
        <taxon>Bacillati</taxon>
        <taxon>Bacillota</taxon>
        <taxon>Bacilli</taxon>
        <taxon>Bacillales</taxon>
        <taxon>Paenibacillaceae</taxon>
        <taxon>Cohnella</taxon>
    </lineage>
</organism>
<sequence>MKGTWELLKQTTPFIWMRMLIYLMFAVGSVLLLAIVVGLSALLIKWFGDSSILILFLLLATLGIIFTAFRLLERYVLYLLKAAHIAVLIELIDHGQVPDGKGQIAYGKERVSAMFGTTSIFFAVDQLVSASVKQIHKWLMRLGDFLNVIPGAKIIISIISSVLGVALNYIDEAVLSRVMKHKKEDPETNVWKTSADGVVLYAQSWKGMIGTATGVALFSIVLSIATFFITLFPLLALVNRINDDAGALLGALAFISALSISFAVKKALVDPIATIAMIRTYHLKTAGVTPSIDLMGKMVAVSAKFKELFHRSDNEQPIPAPATNTFAPVPDTNQFSQ</sequence>